<dbReference type="EMBL" id="JAVIJP010000007">
    <property type="protein sequence ID" value="KAL3650788.1"/>
    <property type="molecule type" value="Genomic_DNA"/>
</dbReference>
<dbReference type="InterPro" id="IPR023393">
    <property type="entry name" value="START-like_dom_sf"/>
</dbReference>
<proteinExistence type="predicted"/>
<dbReference type="Proteomes" id="UP001632038">
    <property type="component" value="Unassembled WGS sequence"/>
</dbReference>
<dbReference type="CDD" id="cd07821">
    <property type="entry name" value="PYR_PYL_RCAR_like"/>
    <property type="match status" value="1"/>
</dbReference>
<dbReference type="AlphaFoldDB" id="A0ABD3E8J7"/>
<evidence type="ECO:0008006" key="3">
    <source>
        <dbReference type="Google" id="ProtNLM"/>
    </source>
</evidence>
<organism evidence="1 2">
    <name type="scientific">Castilleja foliolosa</name>
    <dbReference type="NCBI Taxonomy" id="1961234"/>
    <lineage>
        <taxon>Eukaryota</taxon>
        <taxon>Viridiplantae</taxon>
        <taxon>Streptophyta</taxon>
        <taxon>Embryophyta</taxon>
        <taxon>Tracheophyta</taxon>
        <taxon>Spermatophyta</taxon>
        <taxon>Magnoliopsida</taxon>
        <taxon>eudicotyledons</taxon>
        <taxon>Gunneridae</taxon>
        <taxon>Pentapetalae</taxon>
        <taxon>asterids</taxon>
        <taxon>lamiids</taxon>
        <taxon>Lamiales</taxon>
        <taxon>Orobanchaceae</taxon>
        <taxon>Pedicularideae</taxon>
        <taxon>Castillejinae</taxon>
        <taxon>Castilleja</taxon>
    </lineage>
</organism>
<sequence length="169" mass="18799">MKQKWEAKVSTSLERAKPQQIWPLFEDFFGLQKWFPGLPTCHGIEGVNGQPGCIRFCSGFGLKKQKDDINNAESNSSLSWSKERLVAVDRAQMTLTYEMVDSNIGFKSYVSTVKVVAGDDAGGGGTIVEWWISLDPVVGLRLEDLVVKYEVGLKLMVNKMEAAIMDESC</sequence>
<dbReference type="PANTHER" id="PTHR33789">
    <property type="entry name" value="LACHRYMATORY-FACTOR SYNTHASE"/>
    <property type="match status" value="1"/>
</dbReference>
<gene>
    <name evidence="1" type="ORF">CASFOL_007191</name>
</gene>
<dbReference type="InterPro" id="IPR019587">
    <property type="entry name" value="Polyketide_cyclase/dehydratase"/>
</dbReference>
<name>A0ABD3E8J7_9LAMI</name>
<evidence type="ECO:0000313" key="2">
    <source>
        <dbReference type="Proteomes" id="UP001632038"/>
    </source>
</evidence>
<dbReference type="Gene3D" id="3.30.530.20">
    <property type="match status" value="1"/>
</dbReference>
<dbReference type="PANTHER" id="PTHR33789:SF15">
    <property type="entry name" value="LACHRYMATORY-FACTOR SYNTHASE"/>
    <property type="match status" value="1"/>
</dbReference>
<comment type="caution">
    <text evidence="1">The sequence shown here is derived from an EMBL/GenBank/DDBJ whole genome shotgun (WGS) entry which is preliminary data.</text>
</comment>
<reference evidence="2" key="1">
    <citation type="journal article" date="2024" name="IScience">
        <title>Strigolactones Initiate the Formation of Haustorium-like Structures in Castilleja.</title>
        <authorList>
            <person name="Buerger M."/>
            <person name="Peterson D."/>
            <person name="Chory J."/>
        </authorList>
    </citation>
    <scope>NUCLEOTIDE SEQUENCE [LARGE SCALE GENOMIC DNA]</scope>
</reference>
<keyword evidence="2" id="KW-1185">Reference proteome</keyword>
<dbReference type="GO" id="GO:0004864">
    <property type="term" value="F:protein phosphatase inhibitor activity"/>
    <property type="evidence" value="ECO:0007669"/>
    <property type="project" value="UniProtKB-ARBA"/>
</dbReference>
<dbReference type="FunFam" id="3.30.530.20:FF:000064">
    <property type="entry name" value="Lachrymatory-factor synthase"/>
    <property type="match status" value="1"/>
</dbReference>
<dbReference type="InterPro" id="IPR053249">
    <property type="entry name" value="LFS"/>
</dbReference>
<dbReference type="Pfam" id="PF10604">
    <property type="entry name" value="Polyketide_cyc2"/>
    <property type="match status" value="1"/>
</dbReference>
<dbReference type="SUPFAM" id="SSF55961">
    <property type="entry name" value="Bet v1-like"/>
    <property type="match status" value="1"/>
</dbReference>
<evidence type="ECO:0000313" key="1">
    <source>
        <dbReference type="EMBL" id="KAL3650788.1"/>
    </source>
</evidence>
<accession>A0ABD3E8J7</accession>
<protein>
    <recommendedName>
        <fullName evidence="3">Lachrymatory-factor synthase</fullName>
    </recommendedName>
</protein>